<gene>
    <name evidence="2" type="ORF">A2264_03540</name>
</gene>
<keyword evidence="1" id="KW-1133">Transmembrane helix</keyword>
<dbReference type="Proteomes" id="UP000176614">
    <property type="component" value="Unassembled WGS sequence"/>
</dbReference>
<keyword evidence="1" id="KW-0472">Membrane</keyword>
<comment type="caution">
    <text evidence="2">The sequence shown here is derived from an EMBL/GenBank/DDBJ whole genome shotgun (WGS) entry which is preliminary data.</text>
</comment>
<feature type="transmembrane region" description="Helical" evidence="1">
    <location>
        <begin position="12"/>
        <end position="37"/>
    </location>
</feature>
<organism evidence="2 3">
    <name type="scientific">candidate division WWE3 bacterium RIFOXYA2_FULL_46_9</name>
    <dbReference type="NCBI Taxonomy" id="1802636"/>
    <lineage>
        <taxon>Bacteria</taxon>
        <taxon>Katanobacteria</taxon>
    </lineage>
</organism>
<feature type="transmembrane region" description="Helical" evidence="1">
    <location>
        <begin position="140"/>
        <end position="159"/>
    </location>
</feature>
<evidence type="ECO:0000313" key="2">
    <source>
        <dbReference type="EMBL" id="OGC62926.1"/>
    </source>
</evidence>
<feature type="transmembrane region" description="Helical" evidence="1">
    <location>
        <begin position="57"/>
        <end position="78"/>
    </location>
</feature>
<protein>
    <submittedName>
        <fullName evidence="2">Uncharacterized protein</fullName>
    </submittedName>
</protein>
<dbReference type="EMBL" id="MEVT01000011">
    <property type="protein sequence ID" value="OGC62926.1"/>
    <property type="molecule type" value="Genomic_DNA"/>
</dbReference>
<evidence type="ECO:0000256" key="1">
    <source>
        <dbReference type="SAM" id="Phobius"/>
    </source>
</evidence>
<proteinExistence type="predicted"/>
<reference evidence="2 3" key="1">
    <citation type="journal article" date="2016" name="Nat. Commun.">
        <title>Thousands of microbial genomes shed light on interconnected biogeochemical processes in an aquifer system.</title>
        <authorList>
            <person name="Anantharaman K."/>
            <person name="Brown C.T."/>
            <person name="Hug L.A."/>
            <person name="Sharon I."/>
            <person name="Castelle C.J."/>
            <person name="Probst A.J."/>
            <person name="Thomas B.C."/>
            <person name="Singh A."/>
            <person name="Wilkins M.J."/>
            <person name="Karaoz U."/>
            <person name="Brodie E.L."/>
            <person name="Williams K.H."/>
            <person name="Hubbard S.S."/>
            <person name="Banfield J.F."/>
        </authorList>
    </citation>
    <scope>NUCLEOTIDE SEQUENCE [LARGE SCALE GENOMIC DNA]</scope>
</reference>
<name>A0A1F4W0H3_UNCKA</name>
<sequence>MFSKVLIKLIDQAIIPAIVLLATRIVSLVLVSNQYGYSYSVGATGFTVNSPEEVANLNSYSTLFMAIVLALGLTYILIKALVFHDSHISPSTTAKLYSLKFDYLIQNSYKLYTQGSVWLSYLYLLTVFSGYMALNQIAYIWVFYITFLLSLILTVLFVMDVEHEMAINKREFEEAGYDSEN</sequence>
<keyword evidence="1" id="KW-0812">Transmembrane</keyword>
<accession>A0A1F4W0H3</accession>
<evidence type="ECO:0000313" key="3">
    <source>
        <dbReference type="Proteomes" id="UP000176614"/>
    </source>
</evidence>
<feature type="transmembrane region" description="Helical" evidence="1">
    <location>
        <begin position="116"/>
        <end position="134"/>
    </location>
</feature>
<dbReference type="AlphaFoldDB" id="A0A1F4W0H3"/>